<dbReference type="InterPro" id="IPR012668">
    <property type="entry name" value="CHP02466"/>
</dbReference>
<dbReference type="Proteomes" id="UP001302429">
    <property type="component" value="Chromosome"/>
</dbReference>
<sequence>MTDSSRLGDQAEAAIAKGDIATARTLLQKALAQDDCNVRLIQLAAQTAEMGGQSKMAVQLLRTAMQLEPHNRATIATLFRLCLADGNLAGAEQLMARDHATAGIDVQHLWLRSQLALANGQEEHAEQHLADLLAQEPQHQDALAMQARLAMRRGRAEAPALFERAREKNLSDVALLRDHARALASQGDYAAALEALGDTKADNPLVAELITDHIALLSEAGREKEAEDALAAATEQARGNSELRIALADLIMQQDRPAEALAMLAGQRQANVHPEVRLTEARAAGMAGELDHAERLLAGLDESRYPIPPLTLARHLIRRRRFGDAENLLQKQLERHGGDISAWALIDCIWRVTGQNEKHLWLHDPDKVTANLDLGMSADDIEVAANWLRAQHKAKAAPTGQSLRHGTQTGGAILTFDADMARLLRDRIAAAVNRFISGWPEQDSSHPLFRWKKQAWRFRGSWSVRLTDGGHHKPHIHPEGHISSASYWVLPDESDTDRFAGWFELGRPPHDLALDIEPSTSVRPQAGHLVLFPSTFYHGTQPFGLGERMTLAFDVNMRRS</sequence>
<evidence type="ECO:0000313" key="1">
    <source>
        <dbReference type="EMBL" id="WOE75748.1"/>
    </source>
</evidence>
<dbReference type="Gene3D" id="1.25.40.10">
    <property type="entry name" value="Tetratricopeptide repeat domain"/>
    <property type="match status" value="2"/>
</dbReference>
<dbReference type="Pfam" id="PF14559">
    <property type="entry name" value="TPR_19"/>
    <property type="match status" value="1"/>
</dbReference>
<dbReference type="EMBL" id="CP136594">
    <property type="protein sequence ID" value="WOE75748.1"/>
    <property type="molecule type" value="Genomic_DNA"/>
</dbReference>
<accession>A0AA97F854</accession>
<dbReference type="Pfam" id="PF13759">
    <property type="entry name" value="2OG-FeII_Oxy_5"/>
    <property type="match status" value="1"/>
</dbReference>
<evidence type="ECO:0000313" key="2">
    <source>
        <dbReference type="Proteomes" id="UP001302429"/>
    </source>
</evidence>
<reference evidence="1 2" key="1">
    <citation type="submission" date="2023-10" db="EMBL/GenBank/DDBJ databases">
        <title>Complete genome sequence of a Sphingomonadaceae bacterium.</title>
        <authorList>
            <person name="Yan C."/>
        </authorList>
    </citation>
    <scope>NUCLEOTIDE SEQUENCE [LARGE SCALE GENOMIC DNA]</scope>
    <source>
        <strain evidence="1 2">SCSIO 66989</strain>
    </source>
</reference>
<dbReference type="RefSeq" id="WP_317082914.1">
    <property type="nucleotide sequence ID" value="NZ_CP136594.1"/>
</dbReference>
<gene>
    <name evidence="1" type="ORF">RB602_03275</name>
</gene>
<dbReference type="AlphaFoldDB" id="A0AA97F854"/>
<dbReference type="KEGG" id="acoa:RB602_03275"/>
<name>A0AA97F854_9SPHN</name>
<dbReference type="Gene3D" id="2.60.120.620">
    <property type="entry name" value="q2cbj1_9rhob like domain"/>
    <property type="match status" value="1"/>
</dbReference>
<keyword evidence="2" id="KW-1185">Reference proteome</keyword>
<protein>
    <submittedName>
        <fullName evidence="1">2OG-Fe(II) oxygenase</fullName>
    </submittedName>
</protein>
<proteinExistence type="predicted"/>
<organism evidence="1 2">
    <name type="scientific">Alterisphingorhabdus coralli</name>
    <dbReference type="NCBI Taxonomy" id="3071408"/>
    <lineage>
        <taxon>Bacteria</taxon>
        <taxon>Pseudomonadati</taxon>
        <taxon>Pseudomonadota</taxon>
        <taxon>Alphaproteobacteria</taxon>
        <taxon>Sphingomonadales</taxon>
        <taxon>Sphingomonadaceae</taxon>
        <taxon>Alterisphingorhabdus (ex Yan et al. 2024)</taxon>
    </lineage>
</organism>
<dbReference type="InterPro" id="IPR011990">
    <property type="entry name" value="TPR-like_helical_dom_sf"/>
</dbReference>
<dbReference type="SUPFAM" id="SSF48452">
    <property type="entry name" value="TPR-like"/>
    <property type="match status" value="1"/>
</dbReference>